<name>A0A1I7NWQ1_9HYPH</name>
<keyword evidence="12" id="KW-0472">Membrane</keyword>
<proteinExistence type="inferred from homology"/>
<dbReference type="Pfam" id="PF02771">
    <property type="entry name" value="Acyl-CoA_dh_N"/>
    <property type="match status" value="1"/>
</dbReference>
<comment type="cofactor">
    <cofactor evidence="1">
        <name>FAD</name>
        <dbReference type="ChEBI" id="CHEBI:57692"/>
    </cofactor>
</comment>
<dbReference type="NCBIfam" id="NF009586">
    <property type="entry name" value="PRK13026.1"/>
    <property type="match status" value="1"/>
</dbReference>
<sequence>MAPIMAPRLDCSREIPRLTYTLTLMTGLAAIAAAARMGGTEMAPVVLLLVALIGFLALGMIRAPLWGWAAAVGVFTWLATSGCSGLLAWIAWVPFLALAALSIPSVRRNLVVAPVFARIRKILPKVSDTESQALEAGTVGFDAELFSGTPDWDKLQSIPPIELTPEEQAFLDGPTEELCRLISDWQIRHNLHEIPENIWDFVKAHGFLGMLISKEHGGLGFSPQAQSLILGKIASRSPDVVTIVMVPNSLGPGELIEKYGTDEQKHYYLPRLAKGEEVPCFSLTGPTSGSDAATMRDIGHVTRGTYQGKDTLGVRLSWDKRYITLGPNATLVGLAFRLFDQDNLLGKGEDVGITLALIPASHPGVNIGRRHLPSGAAFPNGPNWGNDVFIPMDWVIGGETMAGHGWRMLMECLSAGRAISLPSSATAGAKMMLRVTSAYGRIRKQFGLPVSRMEGVEEPLVRIVEAAYVNEAARAMTAAMVSRGERPSVISALMKYQTTEKMRRAVNDAMDIHGGRGICDGPANYLQSAYQMVPVGITVEGANILTRTLITFAQGALRSHPYLYREVQAAQDTDRKRGLDAFEDAFNNHIAFSLSNATGGFVHNLTGGAFVAAPAGALRMSHWYRQLGRASRSFAFVADLTVALLGGGLKTKQKITGRMADALSELYMLAAILKRYDDDGRPAGDEYIVDLAAQNALYRFQEAIGGTIDNFPVRLARPLMRVVVFPLGRRFKPASDVQGHLVARHALQPGDARDRLTRHIFVSKDVNDPTGILEVTLEKVIAAEPIEKRLEKAIRDGVVRRYHGIDWFAEAEAKGVITAAEADQLREVEQLVARVIAVDHFDPEELKPHYVKLGHNARGAESLAAE</sequence>
<dbReference type="PANTHER" id="PTHR48083">
    <property type="entry name" value="MEDIUM-CHAIN SPECIFIC ACYL-COA DEHYDROGENASE, MITOCHONDRIAL-RELATED"/>
    <property type="match status" value="1"/>
</dbReference>
<keyword evidence="17" id="KW-1185">Reference proteome</keyword>
<comment type="catalytic activity">
    <reaction evidence="11">
        <text>a long-chain 2,3-saturated fatty acyl-CoA + oxidized [electron-transfer flavoprotein] + H(+) = a long-chain (2E)-enoyl-CoA + reduced [electron-transfer flavoprotein]</text>
        <dbReference type="Rhea" id="RHEA:17721"/>
        <dbReference type="Rhea" id="RHEA-COMP:10685"/>
        <dbReference type="Rhea" id="RHEA-COMP:10686"/>
        <dbReference type="ChEBI" id="CHEBI:15378"/>
        <dbReference type="ChEBI" id="CHEBI:57692"/>
        <dbReference type="ChEBI" id="CHEBI:58307"/>
        <dbReference type="ChEBI" id="CHEBI:83721"/>
        <dbReference type="ChEBI" id="CHEBI:83727"/>
        <dbReference type="EC" id="1.3.8.8"/>
    </reaction>
</comment>
<dbReference type="STRING" id="51670.SAMN04488557_4122"/>
<keyword evidence="8" id="KW-0274">FAD</keyword>
<reference evidence="17" key="1">
    <citation type="submission" date="2016-10" db="EMBL/GenBank/DDBJ databases">
        <authorList>
            <person name="Varghese N."/>
            <person name="Submissions S."/>
        </authorList>
    </citation>
    <scope>NUCLEOTIDE SEQUENCE [LARGE SCALE GENOMIC DNA]</scope>
    <source>
        <strain evidence="17">DSM 1565</strain>
    </source>
</reference>
<evidence type="ECO:0000259" key="15">
    <source>
        <dbReference type="Pfam" id="PF09317"/>
    </source>
</evidence>
<evidence type="ECO:0000256" key="9">
    <source>
        <dbReference type="ARBA" id="ARBA00023002"/>
    </source>
</evidence>
<dbReference type="InterPro" id="IPR046373">
    <property type="entry name" value="Acyl-CoA_Oxase/DH_mid-dom_sf"/>
</dbReference>
<dbReference type="InterPro" id="IPR050741">
    <property type="entry name" value="Acyl-CoA_dehydrogenase"/>
</dbReference>
<dbReference type="Pfam" id="PF09317">
    <property type="entry name" value="ACDH_C"/>
    <property type="match status" value="1"/>
</dbReference>
<dbReference type="InterPro" id="IPR009075">
    <property type="entry name" value="AcylCo_DH/oxidase_C"/>
</dbReference>
<feature type="domain" description="Acyl-CoA dehydrogenase/oxidase C-terminal" evidence="13">
    <location>
        <begin position="403"/>
        <end position="550"/>
    </location>
</feature>
<dbReference type="NCBIfam" id="NF007000">
    <property type="entry name" value="PRK09463.1"/>
    <property type="match status" value="1"/>
</dbReference>
<evidence type="ECO:0000256" key="3">
    <source>
        <dbReference type="ARBA" id="ARBA00009347"/>
    </source>
</evidence>
<evidence type="ECO:0000256" key="12">
    <source>
        <dbReference type="SAM" id="Phobius"/>
    </source>
</evidence>
<dbReference type="SUPFAM" id="SSF56645">
    <property type="entry name" value="Acyl-CoA dehydrogenase NM domain-like"/>
    <property type="match status" value="1"/>
</dbReference>
<dbReference type="UniPathway" id="UPA00659"/>
<evidence type="ECO:0000313" key="17">
    <source>
        <dbReference type="Proteomes" id="UP000199423"/>
    </source>
</evidence>
<evidence type="ECO:0000256" key="11">
    <source>
        <dbReference type="ARBA" id="ARBA00049247"/>
    </source>
</evidence>
<keyword evidence="7" id="KW-0285">Flavoprotein</keyword>
<dbReference type="InterPro" id="IPR036250">
    <property type="entry name" value="AcylCo_DH-like_C"/>
</dbReference>
<dbReference type="SUPFAM" id="SSF47203">
    <property type="entry name" value="Acyl-CoA dehydrogenase C-terminal domain-like"/>
    <property type="match status" value="1"/>
</dbReference>
<dbReference type="InterPro" id="IPR013786">
    <property type="entry name" value="AcylCoA_DH/ox_N"/>
</dbReference>
<evidence type="ECO:0000256" key="7">
    <source>
        <dbReference type="ARBA" id="ARBA00022630"/>
    </source>
</evidence>
<comment type="catalytic activity">
    <reaction evidence="10">
        <text>a medium-chain 2,3-saturated fatty acyl-CoA + oxidized [electron-transfer flavoprotein] + H(+) = a medium-chain (2E)-enoyl-CoA + reduced [electron-transfer flavoprotein]</text>
        <dbReference type="Rhea" id="RHEA:14477"/>
        <dbReference type="Rhea" id="RHEA-COMP:10685"/>
        <dbReference type="Rhea" id="RHEA-COMP:10686"/>
        <dbReference type="ChEBI" id="CHEBI:15378"/>
        <dbReference type="ChEBI" id="CHEBI:57692"/>
        <dbReference type="ChEBI" id="CHEBI:58307"/>
        <dbReference type="ChEBI" id="CHEBI:83723"/>
        <dbReference type="ChEBI" id="CHEBI:83726"/>
        <dbReference type="EC" id="1.3.8.7"/>
    </reaction>
</comment>
<comment type="pathway">
    <text evidence="2">Lipid metabolism; fatty acid beta-oxidation.</text>
</comment>
<dbReference type="Proteomes" id="UP000199423">
    <property type="component" value="Unassembled WGS sequence"/>
</dbReference>
<dbReference type="GO" id="GO:0005737">
    <property type="term" value="C:cytoplasm"/>
    <property type="evidence" value="ECO:0007669"/>
    <property type="project" value="TreeGrafter"/>
</dbReference>
<dbReference type="EMBL" id="FPCH01000005">
    <property type="protein sequence ID" value="SFV39097.1"/>
    <property type="molecule type" value="Genomic_DNA"/>
</dbReference>
<dbReference type="PANTHER" id="PTHR48083:SF33">
    <property type="entry name" value="ACYL-COENZYME A DEHYDROGENASE"/>
    <property type="match status" value="1"/>
</dbReference>
<evidence type="ECO:0000256" key="6">
    <source>
        <dbReference type="ARBA" id="ARBA00020144"/>
    </source>
</evidence>
<organism evidence="16 17">
    <name type="scientific">Hyphomicrobium facile</name>
    <dbReference type="NCBI Taxonomy" id="51670"/>
    <lineage>
        <taxon>Bacteria</taxon>
        <taxon>Pseudomonadati</taxon>
        <taxon>Pseudomonadota</taxon>
        <taxon>Alphaproteobacteria</taxon>
        <taxon>Hyphomicrobiales</taxon>
        <taxon>Hyphomicrobiaceae</taxon>
        <taxon>Hyphomicrobium</taxon>
    </lineage>
</organism>
<keyword evidence="9" id="KW-0560">Oxidoreductase</keyword>
<evidence type="ECO:0000256" key="4">
    <source>
        <dbReference type="ARBA" id="ARBA00012033"/>
    </source>
</evidence>
<dbReference type="InterPro" id="IPR015396">
    <property type="entry name" value="FadE_C"/>
</dbReference>
<comment type="similarity">
    <text evidence="3">Belongs to the acyl-CoA dehydrogenase family.</text>
</comment>
<dbReference type="EC" id="1.3.8.8" evidence="5"/>
<dbReference type="Pfam" id="PF00441">
    <property type="entry name" value="Acyl-CoA_dh_1"/>
    <property type="match status" value="1"/>
</dbReference>
<dbReference type="Gene3D" id="1.10.540.10">
    <property type="entry name" value="Acyl-CoA dehydrogenase/oxidase, N-terminal domain"/>
    <property type="match status" value="1"/>
</dbReference>
<dbReference type="GO" id="GO:0070991">
    <property type="term" value="F:medium-chain fatty acyl-CoA dehydrogenase activity"/>
    <property type="evidence" value="ECO:0007669"/>
    <property type="project" value="UniProtKB-EC"/>
</dbReference>
<evidence type="ECO:0000259" key="13">
    <source>
        <dbReference type="Pfam" id="PF00441"/>
    </source>
</evidence>
<dbReference type="GO" id="GO:0050660">
    <property type="term" value="F:flavin adenine dinucleotide binding"/>
    <property type="evidence" value="ECO:0007669"/>
    <property type="project" value="InterPro"/>
</dbReference>
<evidence type="ECO:0000313" key="16">
    <source>
        <dbReference type="EMBL" id="SFV39097.1"/>
    </source>
</evidence>
<feature type="transmembrane region" description="Helical" evidence="12">
    <location>
        <begin position="42"/>
        <end position="61"/>
    </location>
</feature>
<keyword evidence="12" id="KW-0812">Transmembrane</keyword>
<dbReference type="InterPro" id="IPR037069">
    <property type="entry name" value="AcylCoA_DH/ox_N_sf"/>
</dbReference>
<evidence type="ECO:0000256" key="10">
    <source>
        <dbReference type="ARBA" id="ARBA00047882"/>
    </source>
</evidence>
<evidence type="ECO:0000256" key="5">
    <source>
        <dbReference type="ARBA" id="ARBA00012040"/>
    </source>
</evidence>
<feature type="domain" description="Acyl-CoA dehydrogenase/oxidase N-terminal" evidence="14">
    <location>
        <begin position="183"/>
        <end position="276"/>
    </location>
</feature>
<dbReference type="GO" id="GO:0004466">
    <property type="term" value="F:long-chain fatty acyl-CoA dehydrogenase activity"/>
    <property type="evidence" value="ECO:0007669"/>
    <property type="project" value="UniProtKB-EC"/>
</dbReference>
<keyword evidence="12" id="KW-1133">Transmembrane helix</keyword>
<accession>A0A1I7NWQ1</accession>
<feature type="transmembrane region" description="Helical" evidence="12">
    <location>
        <begin position="18"/>
        <end position="36"/>
    </location>
</feature>
<dbReference type="Gene3D" id="1.20.140.10">
    <property type="entry name" value="Butyryl-CoA Dehydrogenase, subunit A, domain 3"/>
    <property type="match status" value="1"/>
</dbReference>
<gene>
    <name evidence="16" type="ORF">SAMN04488557_4122</name>
</gene>
<dbReference type="GO" id="GO:0033539">
    <property type="term" value="P:fatty acid beta-oxidation using acyl-CoA dehydrogenase"/>
    <property type="evidence" value="ECO:0007669"/>
    <property type="project" value="InterPro"/>
</dbReference>
<dbReference type="Gene3D" id="2.40.110.10">
    <property type="entry name" value="Butyryl-CoA Dehydrogenase, subunit A, domain 2"/>
    <property type="match status" value="1"/>
</dbReference>
<evidence type="ECO:0000256" key="8">
    <source>
        <dbReference type="ARBA" id="ARBA00022827"/>
    </source>
</evidence>
<evidence type="ECO:0000256" key="2">
    <source>
        <dbReference type="ARBA" id="ARBA00005005"/>
    </source>
</evidence>
<evidence type="ECO:0000259" key="14">
    <source>
        <dbReference type="Pfam" id="PF02771"/>
    </source>
</evidence>
<dbReference type="FunFam" id="1.20.140.10:FF:000009">
    <property type="entry name" value="Acyl-CoA dehydrogenase"/>
    <property type="match status" value="1"/>
</dbReference>
<protein>
    <recommendedName>
        <fullName evidence="6">Acyl-coenzyme A dehydrogenase</fullName>
        <ecNumber evidence="4">1.3.8.7</ecNumber>
        <ecNumber evidence="5">1.3.8.8</ecNumber>
    </recommendedName>
</protein>
<evidence type="ECO:0000256" key="1">
    <source>
        <dbReference type="ARBA" id="ARBA00001974"/>
    </source>
</evidence>
<dbReference type="AlphaFoldDB" id="A0A1I7NWQ1"/>
<feature type="domain" description="Acyl-CoA dehydrogenase C-terminal bacterial-type" evidence="15">
    <location>
        <begin position="557"/>
        <end position="841"/>
    </location>
</feature>
<dbReference type="InterPro" id="IPR009100">
    <property type="entry name" value="AcylCoA_DH/oxidase_NM_dom_sf"/>
</dbReference>
<dbReference type="EC" id="1.3.8.7" evidence="4"/>
<feature type="transmembrane region" description="Helical" evidence="12">
    <location>
        <begin position="68"/>
        <end position="101"/>
    </location>
</feature>